<proteinExistence type="inferred from homology"/>
<reference evidence="14" key="1">
    <citation type="submission" date="2020-10" db="EMBL/GenBank/DDBJ databases">
        <authorList>
            <person name="Gilroy R."/>
        </authorList>
    </citation>
    <scope>NUCLEOTIDE SEQUENCE</scope>
    <source>
        <strain evidence="14">E3-2379</strain>
    </source>
</reference>
<feature type="chain" id="PRO_5039758796" description="Phosphate-binding protein" evidence="12">
    <location>
        <begin position="25"/>
        <end position="286"/>
    </location>
</feature>
<evidence type="ECO:0000313" key="15">
    <source>
        <dbReference type="Proteomes" id="UP000823618"/>
    </source>
</evidence>
<dbReference type="GO" id="GO:0042301">
    <property type="term" value="F:phosphate ion binding"/>
    <property type="evidence" value="ECO:0007669"/>
    <property type="project" value="UniProtKB-UniRule"/>
</dbReference>
<evidence type="ECO:0000256" key="6">
    <source>
        <dbReference type="ARBA" id="ARBA00022475"/>
    </source>
</evidence>
<dbReference type="NCBIfam" id="TIGR02136">
    <property type="entry name" value="ptsS_2"/>
    <property type="match status" value="1"/>
</dbReference>
<evidence type="ECO:0000256" key="11">
    <source>
        <dbReference type="ARBA" id="ARBA00023288"/>
    </source>
</evidence>
<organism evidence="14 15">
    <name type="scientific">Candidatus Scybalomonas excrementavium</name>
    <dbReference type="NCBI Taxonomy" id="2840943"/>
    <lineage>
        <taxon>Bacteria</taxon>
        <taxon>Bacillati</taxon>
        <taxon>Bacillota</taxon>
        <taxon>Clostridia</taxon>
        <taxon>Lachnospirales</taxon>
        <taxon>Lachnospiraceae</taxon>
        <taxon>Lachnospiraceae incertae sedis</taxon>
        <taxon>Candidatus Scybalomonas</taxon>
    </lineage>
</organism>
<comment type="subcellular location">
    <subcellularLocation>
        <location evidence="2 12">Cell membrane</location>
        <topology evidence="2 12">Lipid-anchor</topology>
    </subcellularLocation>
</comment>
<dbReference type="Proteomes" id="UP000823618">
    <property type="component" value="Unassembled WGS sequence"/>
</dbReference>
<comment type="function">
    <text evidence="1">Part of the ABC transporter complex PstSACB involved in phosphate import.</text>
</comment>
<dbReference type="SUPFAM" id="SSF53850">
    <property type="entry name" value="Periplasmic binding protein-like II"/>
    <property type="match status" value="1"/>
</dbReference>
<dbReference type="GO" id="GO:0006817">
    <property type="term" value="P:phosphate ion transport"/>
    <property type="evidence" value="ECO:0007669"/>
    <property type="project" value="UniProtKB-UniRule"/>
</dbReference>
<name>A0A9D9N705_9FIRM</name>
<dbReference type="InterPro" id="IPR011862">
    <property type="entry name" value="Phos-bd"/>
</dbReference>
<keyword evidence="10 12" id="KW-0564">Palmitate</keyword>
<evidence type="ECO:0000256" key="2">
    <source>
        <dbReference type="ARBA" id="ARBA00004193"/>
    </source>
</evidence>
<dbReference type="PANTHER" id="PTHR30570">
    <property type="entry name" value="PERIPLASMIC PHOSPHATE BINDING COMPONENT OF PHOSPHATE ABC TRANSPORTER"/>
    <property type="match status" value="1"/>
</dbReference>
<comment type="function">
    <text evidence="12">Involved in the system for phosphate transport across the cytoplasmic membrane.</text>
</comment>
<feature type="signal peptide" evidence="12">
    <location>
        <begin position="1"/>
        <end position="24"/>
    </location>
</feature>
<sequence>MRIFKKVTALLVTSALAMSFVACGSSDSDVSGFITGSGSSALLPLAKEAAVAFKEKYPDVSVTLNGGGSGTGLKQVSDGSVDIGNSDVPAEEKLSPERAKELVAHKVCVAIITPVVNKELAKQVPNLTKQQLIDIFTGTIKNWSEVGGPDEEILLITRPQTSGTKAVFQKYALDGNEELVGGSLETDDSGTLLQTVADNKGAIGYVSLSYLVHNQKVSTLKIDGVEPSLENTYNGSYPVWGYEYMYTKGEPTGVIKTYLEYIMSDEYSTQLESQGYGTTSKMTVER</sequence>
<dbReference type="AlphaFoldDB" id="A0A9D9N705"/>
<evidence type="ECO:0000259" key="13">
    <source>
        <dbReference type="Pfam" id="PF12849"/>
    </source>
</evidence>
<comment type="caution">
    <text evidence="14">The sequence shown here is derived from an EMBL/GenBank/DDBJ whole genome shotgun (WGS) entry which is preliminary data.</text>
</comment>
<dbReference type="PANTHER" id="PTHR30570:SF4">
    <property type="entry name" value="PHOSPHATE-BINDING PROTEIN PSTS 1"/>
    <property type="match status" value="1"/>
</dbReference>
<keyword evidence="8 12" id="KW-0732">Signal</keyword>
<evidence type="ECO:0000256" key="4">
    <source>
        <dbReference type="ARBA" id="ARBA00011529"/>
    </source>
</evidence>
<comment type="similarity">
    <text evidence="3 12">Belongs to the PstS family.</text>
</comment>
<dbReference type="InterPro" id="IPR050811">
    <property type="entry name" value="Phosphate_ABC_transporter"/>
</dbReference>
<evidence type="ECO:0000256" key="10">
    <source>
        <dbReference type="ARBA" id="ARBA00023139"/>
    </source>
</evidence>
<comment type="subunit">
    <text evidence="4 12">The complex is composed of two ATP-binding proteins (PstB), two transmembrane proteins (PstC and PstA) and a solute-binding protein (PstS).</text>
</comment>
<evidence type="ECO:0000313" key="14">
    <source>
        <dbReference type="EMBL" id="MBO8462513.1"/>
    </source>
</evidence>
<dbReference type="Gene3D" id="3.40.190.10">
    <property type="entry name" value="Periplasmic binding protein-like II"/>
    <property type="match status" value="2"/>
</dbReference>
<keyword evidence="11 12" id="KW-0449">Lipoprotein</keyword>
<dbReference type="CDD" id="cd13653">
    <property type="entry name" value="PBP2_phosphate_like_1"/>
    <property type="match status" value="1"/>
</dbReference>
<accession>A0A9D9N705</accession>
<evidence type="ECO:0000256" key="9">
    <source>
        <dbReference type="ARBA" id="ARBA00023136"/>
    </source>
</evidence>
<dbReference type="InterPro" id="IPR024370">
    <property type="entry name" value="PBP_domain"/>
</dbReference>
<gene>
    <name evidence="14" type="ORF">IAC13_01115</name>
</gene>
<protein>
    <recommendedName>
        <fullName evidence="12">Phosphate-binding protein</fullName>
    </recommendedName>
</protein>
<keyword evidence="6 12" id="KW-1003">Cell membrane</keyword>
<dbReference type="Pfam" id="PF12849">
    <property type="entry name" value="PBP_like_2"/>
    <property type="match status" value="1"/>
</dbReference>
<evidence type="ECO:0000256" key="1">
    <source>
        <dbReference type="ARBA" id="ARBA00002841"/>
    </source>
</evidence>
<evidence type="ECO:0000256" key="12">
    <source>
        <dbReference type="RuleBase" id="RU367119"/>
    </source>
</evidence>
<feature type="domain" description="PBP" evidence="13">
    <location>
        <begin position="28"/>
        <end position="266"/>
    </location>
</feature>
<evidence type="ECO:0000256" key="8">
    <source>
        <dbReference type="ARBA" id="ARBA00022729"/>
    </source>
</evidence>
<dbReference type="EMBL" id="JADIML010000030">
    <property type="protein sequence ID" value="MBO8462513.1"/>
    <property type="molecule type" value="Genomic_DNA"/>
</dbReference>
<keyword evidence="9" id="KW-0472">Membrane</keyword>
<evidence type="ECO:0000256" key="5">
    <source>
        <dbReference type="ARBA" id="ARBA00022448"/>
    </source>
</evidence>
<dbReference type="GO" id="GO:0005886">
    <property type="term" value="C:plasma membrane"/>
    <property type="evidence" value="ECO:0007669"/>
    <property type="project" value="UniProtKB-SubCell"/>
</dbReference>
<dbReference type="PROSITE" id="PS51257">
    <property type="entry name" value="PROKAR_LIPOPROTEIN"/>
    <property type="match status" value="1"/>
</dbReference>
<evidence type="ECO:0000256" key="7">
    <source>
        <dbReference type="ARBA" id="ARBA00022592"/>
    </source>
</evidence>
<reference evidence="14" key="2">
    <citation type="journal article" date="2021" name="PeerJ">
        <title>Extensive microbial diversity within the chicken gut microbiome revealed by metagenomics and culture.</title>
        <authorList>
            <person name="Gilroy R."/>
            <person name="Ravi A."/>
            <person name="Getino M."/>
            <person name="Pursley I."/>
            <person name="Horton D.L."/>
            <person name="Alikhan N.F."/>
            <person name="Baker D."/>
            <person name="Gharbi K."/>
            <person name="Hall N."/>
            <person name="Watson M."/>
            <person name="Adriaenssens E.M."/>
            <person name="Foster-Nyarko E."/>
            <person name="Jarju S."/>
            <person name="Secka A."/>
            <person name="Antonio M."/>
            <person name="Oren A."/>
            <person name="Chaudhuri R.R."/>
            <person name="La Ragione R."/>
            <person name="Hildebrand F."/>
            <person name="Pallen M.J."/>
        </authorList>
    </citation>
    <scope>NUCLEOTIDE SEQUENCE</scope>
    <source>
        <strain evidence="14">E3-2379</strain>
    </source>
</reference>
<evidence type="ECO:0000256" key="3">
    <source>
        <dbReference type="ARBA" id="ARBA00008725"/>
    </source>
</evidence>
<keyword evidence="5 12" id="KW-0813">Transport</keyword>
<keyword evidence="7 12" id="KW-0592">Phosphate transport</keyword>